<feature type="domain" description="DUF6817" evidence="1">
    <location>
        <begin position="14"/>
        <end position="97"/>
    </location>
</feature>
<dbReference type="Proteomes" id="UP000251891">
    <property type="component" value="Unassembled WGS sequence"/>
</dbReference>
<gene>
    <name evidence="2" type="ORF">DPM19_34080</name>
</gene>
<dbReference type="Pfam" id="PF20680">
    <property type="entry name" value="DUF6817"/>
    <property type="match status" value="1"/>
</dbReference>
<dbReference type="AlphaFoldDB" id="A0A365GV61"/>
<organism evidence="2 3">
    <name type="scientific">Actinomadura craniellae</name>
    <dbReference type="NCBI Taxonomy" id="2231787"/>
    <lineage>
        <taxon>Bacteria</taxon>
        <taxon>Bacillati</taxon>
        <taxon>Actinomycetota</taxon>
        <taxon>Actinomycetes</taxon>
        <taxon>Streptosporangiales</taxon>
        <taxon>Thermomonosporaceae</taxon>
        <taxon>Actinomadura</taxon>
    </lineage>
</organism>
<proteinExistence type="predicted"/>
<dbReference type="OrthoDB" id="333547at2"/>
<evidence type="ECO:0000313" key="2">
    <source>
        <dbReference type="EMBL" id="RAY10687.1"/>
    </source>
</evidence>
<evidence type="ECO:0000313" key="3">
    <source>
        <dbReference type="Proteomes" id="UP000251891"/>
    </source>
</evidence>
<accession>A0A365GV61</accession>
<dbReference type="RefSeq" id="WP_111872244.1">
    <property type="nucleotide sequence ID" value="NZ_QLYX01000026.1"/>
</dbReference>
<protein>
    <recommendedName>
        <fullName evidence="1">DUF6817 domain-containing protein</fullName>
    </recommendedName>
</protein>
<reference evidence="2 3" key="1">
    <citation type="submission" date="2018-06" db="EMBL/GenBank/DDBJ databases">
        <title>Actinomadura craniellae sp. nov. isolated from marine sponge Craniella sp.</title>
        <authorList>
            <person name="Li L."/>
            <person name="Xu Q.H."/>
            <person name="Lin H.W."/>
            <person name="Lu Y.H."/>
        </authorList>
    </citation>
    <scope>NUCLEOTIDE SEQUENCE [LARGE SCALE GENOMIC DNA]</scope>
    <source>
        <strain evidence="2 3">LHW63021</strain>
    </source>
</reference>
<evidence type="ECO:0000259" key="1">
    <source>
        <dbReference type="Pfam" id="PF20680"/>
    </source>
</evidence>
<sequence>MAAGPGTTAALALLTSAGAAGIAHPGGTLLAHLRRVHDLLDAWDARPAVRLAGLCHAFYGTDGFPVALGGLPDRGRLGAAIGVEAETLVRLYGGCDRGFSHPRLASDGGEFRDRFTGAVFRPPRRLRRDFAELTVANELDVVSADAGLRARYGRELRDLCTAWHDLLSAPARQAVRIMLP</sequence>
<comment type="caution">
    <text evidence="2">The sequence shown here is derived from an EMBL/GenBank/DDBJ whole genome shotgun (WGS) entry which is preliminary data.</text>
</comment>
<dbReference type="InterPro" id="IPR049202">
    <property type="entry name" value="DUF6817"/>
</dbReference>
<name>A0A365GV61_9ACTN</name>
<dbReference type="EMBL" id="QLYX01000026">
    <property type="protein sequence ID" value="RAY10687.1"/>
    <property type="molecule type" value="Genomic_DNA"/>
</dbReference>
<keyword evidence="3" id="KW-1185">Reference proteome</keyword>